<reference evidence="1" key="1">
    <citation type="submission" date="2018-12" db="EMBL/GenBank/DDBJ databases">
        <authorList>
            <person name="Will S."/>
            <person name="Neumann-Schaal M."/>
            <person name="Henke P."/>
        </authorList>
    </citation>
    <scope>NUCLEOTIDE SEQUENCE</scope>
    <source>
        <strain evidence="1">PCC 7102</strain>
    </source>
</reference>
<proteinExistence type="predicted"/>
<keyword evidence="2" id="KW-1185">Reference proteome</keyword>
<organism evidence="1 2">
    <name type="scientific">Dulcicalothrix desertica PCC 7102</name>
    <dbReference type="NCBI Taxonomy" id="232991"/>
    <lineage>
        <taxon>Bacteria</taxon>
        <taxon>Bacillati</taxon>
        <taxon>Cyanobacteriota</taxon>
        <taxon>Cyanophyceae</taxon>
        <taxon>Nostocales</taxon>
        <taxon>Calotrichaceae</taxon>
        <taxon>Dulcicalothrix</taxon>
    </lineage>
</organism>
<evidence type="ECO:0000313" key="1">
    <source>
        <dbReference type="EMBL" id="RUS97036.1"/>
    </source>
</evidence>
<dbReference type="InterPro" id="IPR058095">
    <property type="entry name" value="Psb35-like"/>
</dbReference>
<dbReference type="InterPro" id="IPR058523">
    <property type="entry name" value="DUF8210"/>
</dbReference>
<protein>
    <submittedName>
        <fullName evidence="1">Uncharacterized protein</fullName>
    </submittedName>
</protein>
<gene>
    <name evidence="1" type="ORF">DSM106972_085860</name>
</gene>
<dbReference type="NCBIfam" id="NF047380">
    <property type="entry name" value="photo_II_xxx"/>
    <property type="match status" value="1"/>
</dbReference>
<evidence type="ECO:0000313" key="2">
    <source>
        <dbReference type="Proteomes" id="UP000271624"/>
    </source>
</evidence>
<dbReference type="Proteomes" id="UP000271624">
    <property type="component" value="Unassembled WGS sequence"/>
</dbReference>
<accession>A0A3S1AAD6</accession>
<dbReference type="AlphaFoldDB" id="A0A3S1AAD6"/>
<name>A0A3S1AAD6_9CYAN</name>
<dbReference type="Pfam" id="PF26637">
    <property type="entry name" value="DUF8210"/>
    <property type="match status" value="1"/>
</dbReference>
<dbReference type="OrthoDB" id="466828at2"/>
<reference evidence="1" key="2">
    <citation type="journal article" date="2019" name="Genome Biol. Evol.">
        <title>Day and night: Metabolic profiles and evolutionary relationships of six axenic non-marine cyanobacteria.</title>
        <authorList>
            <person name="Will S.E."/>
            <person name="Henke P."/>
            <person name="Boedeker C."/>
            <person name="Huang S."/>
            <person name="Brinkmann H."/>
            <person name="Rohde M."/>
            <person name="Jarek M."/>
            <person name="Friedl T."/>
            <person name="Seufert S."/>
            <person name="Schumacher M."/>
            <person name="Overmann J."/>
            <person name="Neumann-Schaal M."/>
            <person name="Petersen J."/>
        </authorList>
    </citation>
    <scope>NUCLEOTIDE SEQUENCE [LARGE SCALE GENOMIC DNA]</scope>
    <source>
        <strain evidence="1">PCC 7102</strain>
    </source>
</reference>
<comment type="caution">
    <text evidence="1">The sequence shown here is derived from an EMBL/GenBank/DDBJ whole genome shotgun (WGS) entry which is preliminary data.</text>
</comment>
<sequence>MMTVLISLFVVGWVAVALIGSLAYFMGEQSKPIHERNWSSDFDKLAYSITGKDVDYSERIPAYGMDAYASQVVKG</sequence>
<dbReference type="EMBL" id="RSCL01000034">
    <property type="protein sequence ID" value="RUS97036.1"/>
    <property type="molecule type" value="Genomic_DNA"/>
</dbReference>